<dbReference type="AlphaFoldDB" id="A0A179T1E4"/>
<feature type="transmembrane region" description="Helical" evidence="6">
    <location>
        <begin position="7"/>
        <end position="29"/>
    </location>
</feature>
<dbReference type="EMBL" id="LWSG01000009">
    <property type="protein sequence ID" value="OAS87521.1"/>
    <property type="molecule type" value="Genomic_DNA"/>
</dbReference>
<comment type="caution">
    <text evidence="7">The sequence shown here is derived from an EMBL/GenBank/DDBJ whole genome shotgun (WGS) entry which is preliminary data.</text>
</comment>
<reference evidence="8" key="1">
    <citation type="submission" date="2016-04" db="EMBL/GenBank/DDBJ databases">
        <authorList>
            <person name="Lyu Z."/>
            <person name="Lyu W."/>
        </authorList>
    </citation>
    <scope>NUCLEOTIDE SEQUENCE [LARGE SCALE GENOMIC DNA]</scope>
    <source>
        <strain evidence="8">C44</strain>
    </source>
</reference>
<keyword evidence="5 6" id="KW-0472">Membrane</keyword>
<dbReference type="RefSeq" id="WP_066330250.1">
    <property type="nucleotide sequence ID" value="NZ_LWSG01000009.1"/>
</dbReference>
<evidence type="ECO:0000313" key="7">
    <source>
        <dbReference type="EMBL" id="OAS87521.1"/>
    </source>
</evidence>
<feature type="transmembrane region" description="Helical" evidence="6">
    <location>
        <begin position="138"/>
        <end position="159"/>
    </location>
</feature>
<dbReference type="OrthoDB" id="2602718at2"/>
<protein>
    <recommendedName>
        <fullName evidence="9">YitT family protein</fullName>
    </recommendedName>
</protein>
<dbReference type="InterPro" id="IPR003740">
    <property type="entry name" value="YitT"/>
</dbReference>
<organism evidence="7 8">
    <name type="scientific">Metabacillus litoralis</name>
    <dbReference type="NCBI Taxonomy" id="152268"/>
    <lineage>
        <taxon>Bacteria</taxon>
        <taxon>Bacillati</taxon>
        <taxon>Bacillota</taxon>
        <taxon>Bacilli</taxon>
        <taxon>Bacillales</taxon>
        <taxon>Bacillaceae</taxon>
        <taxon>Metabacillus</taxon>
    </lineage>
</organism>
<evidence type="ECO:0000256" key="1">
    <source>
        <dbReference type="ARBA" id="ARBA00004651"/>
    </source>
</evidence>
<dbReference type="STRING" id="152268.A6K24_20385"/>
<dbReference type="PANTHER" id="PTHR33545">
    <property type="entry name" value="UPF0750 MEMBRANE PROTEIN YITT-RELATED"/>
    <property type="match status" value="1"/>
</dbReference>
<evidence type="ECO:0000256" key="2">
    <source>
        <dbReference type="ARBA" id="ARBA00022475"/>
    </source>
</evidence>
<comment type="subcellular location">
    <subcellularLocation>
        <location evidence="1">Cell membrane</location>
        <topology evidence="1">Multi-pass membrane protein</topology>
    </subcellularLocation>
</comment>
<evidence type="ECO:0000313" key="8">
    <source>
        <dbReference type="Proteomes" id="UP000078534"/>
    </source>
</evidence>
<accession>A0A179T1E4</accession>
<feature type="transmembrane region" description="Helical" evidence="6">
    <location>
        <begin position="94"/>
        <end position="117"/>
    </location>
</feature>
<evidence type="ECO:0000256" key="4">
    <source>
        <dbReference type="ARBA" id="ARBA00022989"/>
    </source>
</evidence>
<feature type="transmembrane region" description="Helical" evidence="6">
    <location>
        <begin position="165"/>
        <end position="185"/>
    </location>
</feature>
<sequence>MKKFAVLLFSSICIGIGVNMFILPIHLINGGIFGISLLIKYIWGIKIGHIMILINTPIYLLSLLYDKTYFINAILGLIFTSTIIDLLSPLNGLLQLPIITSAILGGLIIGIGVGFMLRSHISPGGIDLLALLISKSKAINPGIVIFIIDSLIIIAGIIVLQDFKLLYSFITISCVGLCVGLLNTFKSMNFYVR</sequence>
<name>A0A179T1E4_9BACI</name>
<proteinExistence type="predicted"/>
<dbReference type="InterPro" id="IPR051461">
    <property type="entry name" value="UPF0750_membrane"/>
</dbReference>
<keyword evidence="4 6" id="KW-1133">Transmembrane helix</keyword>
<dbReference type="PANTHER" id="PTHR33545:SF5">
    <property type="entry name" value="UPF0750 MEMBRANE PROTEIN YITT"/>
    <property type="match status" value="1"/>
</dbReference>
<keyword evidence="3 6" id="KW-0812">Transmembrane</keyword>
<gene>
    <name evidence="7" type="ORF">A6K24_20385</name>
</gene>
<evidence type="ECO:0000256" key="3">
    <source>
        <dbReference type="ARBA" id="ARBA00022692"/>
    </source>
</evidence>
<keyword evidence="8" id="KW-1185">Reference proteome</keyword>
<dbReference type="Proteomes" id="UP000078534">
    <property type="component" value="Unassembled WGS sequence"/>
</dbReference>
<dbReference type="GO" id="GO:0005886">
    <property type="term" value="C:plasma membrane"/>
    <property type="evidence" value="ECO:0007669"/>
    <property type="project" value="UniProtKB-SubCell"/>
</dbReference>
<keyword evidence="2" id="KW-1003">Cell membrane</keyword>
<evidence type="ECO:0008006" key="9">
    <source>
        <dbReference type="Google" id="ProtNLM"/>
    </source>
</evidence>
<evidence type="ECO:0000256" key="6">
    <source>
        <dbReference type="SAM" id="Phobius"/>
    </source>
</evidence>
<evidence type="ECO:0000256" key="5">
    <source>
        <dbReference type="ARBA" id="ARBA00023136"/>
    </source>
</evidence>
<feature type="transmembrane region" description="Helical" evidence="6">
    <location>
        <begin position="69"/>
        <end position="88"/>
    </location>
</feature>
<feature type="transmembrane region" description="Helical" evidence="6">
    <location>
        <begin position="41"/>
        <end position="62"/>
    </location>
</feature>
<dbReference type="Pfam" id="PF02588">
    <property type="entry name" value="YitT_membrane"/>
    <property type="match status" value="1"/>
</dbReference>